<dbReference type="InterPro" id="IPR007712">
    <property type="entry name" value="RelE/ParE_toxin"/>
</dbReference>
<organism evidence="2 3">
    <name type="scientific">Xaviernesmea oryzae</name>
    <dbReference type="NCBI Taxonomy" id="464029"/>
    <lineage>
        <taxon>Bacteria</taxon>
        <taxon>Pseudomonadati</taxon>
        <taxon>Pseudomonadota</taxon>
        <taxon>Alphaproteobacteria</taxon>
        <taxon>Hyphomicrobiales</taxon>
        <taxon>Rhizobiaceae</taxon>
        <taxon>Rhizobium/Agrobacterium group</taxon>
        <taxon>Xaviernesmea</taxon>
    </lineage>
</organism>
<dbReference type="OrthoDB" id="595470at2"/>
<gene>
    <name evidence="2" type="ORF">SAMN02982989_3068</name>
</gene>
<keyword evidence="3" id="KW-1185">Reference proteome</keyword>
<keyword evidence="1" id="KW-1277">Toxin-antitoxin system</keyword>
<dbReference type="RefSeq" id="WP_085423162.1">
    <property type="nucleotide sequence ID" value="NZ_FXAF01000006.1"/>
</dbReference>
<evidence type="ECO:0000313" key="2">
    <source>
        <dbReference type="EMBL" id="SMF51827.1"/>
    </source>
</evidence>
<proteinExistence type="predicted"/>
<dbReference type="STRING" id="464029.SAMN02982989_3068"/>
<accession>A0A1X7FGK3</accession>
<protein>
    <submittedName>
        <fullName evidence="2">Plasmid stabilization system protein ParE</fullName>
    </submittedName>
</protein>
<dbReference type="InterPro" id="IPR035093">
    <property type="entry name" value="RelE/ParE_toxin_dom_sf"/>
</dbReference>
<sequence length="91" mass="10384">MTRALQWSREALDDLKKQIAYIADRNPAAARRAAERIDDAVSLLGGLATGRPGRVKGTHEKVIPNLPYIETITIHRLIHTSRDWREDNWPE</sequence>
<dbReference type="Pfam" id="PF05016">
    <property type="entry name" value="ParE_toxin"/>
    <property type="match status" value="1"/>
</dbReference>
<name>A0A1X7FGK3_9HYPH</name>
<evidence type="ECO:0000256" key="1">
    <source>
        <dbReference type="ARBA" id="ARBA00022649"/>
    </source>
</evidence>
<dbReference type="AlphaFoldDB" id="A0A1X7FGK3"/>
<reference evidence="3" key="1">
    <citation type="submission" date="2017-04" db="EMBL/GenBank/DDBJ databases">
        <authorList>
            <person name="Varghese N."/>
            <person name="Submissions S."/>
        </authorList>
    </citation>
    <scope>NUCLEOTIDE SEQUENCE [LARGE SCALE GENOMIC DNA]</scope>
    <source>
        <strain evidence="3">B4P</strain>
    </source>
</reference>
<dbReference type="Proteomes" id="UP000192903">
    <property type="component" value="Unassembled WGS sequence"/>
</dbReference>
<dbReference type="Gene3D" id="3.30.2310.20">
    <property type="entry name" value="RelE-like"/>
    <property type="match status" value="1"/>
</dbReference>
<dbReference type="EMBL" id="FXAF01000006">
    <property type="protein sequence ID" value="SMF51827.1"/>
    <property type="molecule type" value="Genomic_DNA"/>
</dbReference>
<evidence type="ECO:0000313" key="3">
    <source>
        <dbReference type="Proteomes" id="UP000192903"/>
    </source>
</evidence>